<protein>
    <recommendedName>
        <fullName evidence="7">MADS-box domain-containing protein</fullName>
    </recommendedName>
</protein>
<evidence type="ECO:0000256" key="3">
    <source>
        <dbReference type="ARBA" id="ARBA00023125"/>
    </source>
</evidence>
<dbReference type="GO" id="GO:0000981">
    <property type="term" value="F:DNA-binding transcription factor activity, RNA polymerase II-specific"/>
    <property type="evidence" value="ECO:0007669"/>
    <property type="project" value="TreeGrafter"/>
</dbReference>
<dbReference type="SUPFAM" id="SSF55455">
    <property type="entry name" value="SRF-like"/>
    <property type="match status" value="1"/>
</dbReference>
<name>A0AAN9REN4_PHACN</name>
<feature type="coiled-coil region" evidence="6">
    <location>
        <begin position="127"/>
        <end position="157"/>
    </location>
</feature>
<evidence type="ECO:0000313" key="8">
    <source>
        <dbReference type="EMBL" id="KAK7368449.1"/>
    </source>
</evidence>
<keyword evidence="4" id="KW-0804">Transcription</keyword>
<keyword evidence="5" id="KW-0539">Nucleus</keyword>
<keyword evidence="9" id="KW-1185">Reference proteome</keyword>
<evidence type="ECO:0000256" key="2">
    <source>
        <dbReference type="ARBA" id="ARBA00023015"/>
    </source>
</evidence>
<dbReference type="GO" id="GO:0000978">
    <property type="term" value="F:RNA polymerase II cis-regulatory region sequence-specific DNA binding"/>
    <property type="evidence" value="ECO:0007669"/>
    <property type="project" value="TreeGrafter"/>
</dbReference>
<dbReference type="SMART" id="SM00432">
    <property type="entry name" value="MADS"/>
    <property type="match status" value="1"/>
</dbReference>
<keyword evidence="6" id="KW-0175">Coiled coil</keyword>
<evidence type="ECO:0000256" key="1">
    <source>
        <dbReference type="ARBA" id="ARBA00004123"/>
    </source>
</evidence>
<evidence type="ECO:0000256" key="6">
    <source>
        <dbReference type="SAM" id="Coils"/>
    </source>
</evidence>
<dbReference type="InterPro" id="IPR002100">
    <property type="entry name" value="TF_MADSbox"/>
</dbReference>
<dbReference type="Gene3D" id="3.40.1810.10">
    <property type="entry name" value="Transcription factor, MADS-box"/>
    <property type="match status" value="1"/>
</dbReference>
<evidence type="ECO:0000256" key="4">
    <source>
        <dbReference type="ARBA" id="ARBA00023163"/>
    </source>
</evidence>
<comment type="caution">
    <text evidence="8">The sequence shown here is derived from an EMBL/GenBank/DDBJ whole genome shotgun (WGS) entry which is preliminary data.</text>
</comment>
<proteinExistence type="predicted"/>
<dbReference type="Pfam" id="PF00319">
    <property type="entry name" value="SRF-TF"/>
    <property type="match status" value="1"/>
</dbReference>
<accession>A0AAN9REN4</accession>
<evidence type="ECO:0000259" key="7">
    <source>
        <dbReference type="PROSITE" id="PS50066"/>
    </source>
</evidence>
<dbReference type="Proteomes" id="UP001374584">
    <property type="component" value="Unassembled WGS sequence"/>
</dbReference>
<dbReference type="EMBL" id="JAYMYR010000004">
    <property type="protein sequence ID" value="KAK7368449.1"/>
    <property type="molecule type" value="Genomic_DNA"/>
</dbReference>
<keyword evidence="3" id="KW-0238">DNA-binding</keyword>
<reference evidence="8 9" key="1">
    <citation type="submission" date="2024-01" db="EMBL/GenBank/DDBJ databases">
        <title>The genomes of 5 underutilized Papilionoideae crops provide insights into root nodulation and disease resistanc.</title>
        <authorList>
            <person name="Jiang F."/>
        </authorList>
    </citation>
    <scope>NUCLEOTIDE SEQUENCE [LARGE SCALE GENOMIC DNA]</scope>
    <source>
        <strain evidence="8">JINMINGXINNONG_FW02</strain>
        <tissue evidence="8">Leaves</tissue>
    </source>
</reference>
<dbReference type="PANTHER" id="PTHR11945:SF448">
    <property type="entry name" value="MADS-BOX TRANSCRIPTION FACTOR FAMILY PROTEIN"/>
    <property type="match status" value="1"/>
</dbReference>
<gene>
    <name evidence="8" type="ORF">VNO80_10475</name>
</gene>
<keyword evidence="2" id="KW-0805">Transcription regulation</keyword>
<dbReference type="PROSITE" id="PS50066">
    <property type="entry name" value="MADS_BOX_2"/>
    <property type="match status" value="1"/>
</dbReference>
<dbReference type="GO" id="GO:0046983">
    <property type="term" value="F:protein dimerization activity"/>
    <property type="evidence" value="ECO:0007669"/>
    <property type="project" value="InterPro"/>
</dbReference>
<sequence>MDITLQVNLEFILEHLVVGLNQWLKFELVGRFNNGRTPNLKRGKIEIKEVEQRNRFTFFNRKLGLFHKLTELSLLCKAETALIITSQNGNVYSCGYPNTDAILRRYVNGGLYQHCSGASDKEQEKFLEKLRLEYENVQDKLKEKQKLLKEMKGAEKNRSSFPPWWNLSTQDMGLEDLEEFKTSLESLKLNLITTL</sequence>
<evidence type="ECO:0000313" key="9">
    <source>
        <dbReference type="Proteomes" id="UP001374584"/>
    </source>
</evidence>
<comment type="subcellular location">
    <subcellularLocation>
        <location evidence="1">Nucleus</location>
    </subcellularLocation>
</comment>
<dbReference type="AlphaFoldDB" id="A0AAN9REN4"/>
<evidence type="ECO:0000256" key="5">
    <source>
        <dbReference type="ARBA" id="ARBA00023242"/>
    </source>
</evidence>
<organism evidence="8 9">
    <name type="scientific">Phaseolus coccineus</name>
    <name type="common">Scarlet runner bean</name>
    <name type="synonym">Phaseolus multiflorus</name>
    <dbReference type="NCBI Taxonomy" id="3886"/>
    <lineage>
        <taxon>Eukaryota</taxon>
        <taxon>Viridiplantae</taxon>
        <taxon>Streptophyta</taxon>
        <taxon>Embryophyta</taxon>
        <taxon>Tracheophyta</taxon>
        <taxon>Spermatophyta</taxon>
        <taxon>Magnoliopsida</taxon>
        <taxon>eudicotyledons</taxon>
        <taxon>Gunneridae</taxon>
        <taxon>Pentapetalae</taxon>
        <taxon>rosids</taxon>
        <taxon>fabids</taxon>
        <taxon>Fabales</taxon>
        <taxon>Fabaceae</taxon>
        <taxon>Papilionoideae</taxon>
        <taxon>50 kb inversion clade</taxon>
        <taxon>NPAAA clade</taxon>
        <taxon>indigoferoid/millettioid clade</taxon>
        <taxon>Phaseoleae</taxon>
        <taxon>Phaseolus</taxon>
    </lineage>
</organism>
<dbReference type="PRINTS" id="PR00404">
    <property type="entry name" value="MADSDOMAIN"/>
</dbReference>
<dbReference type="InterPro" id="IPR036879">
    <property type="entry name" value="TF_MADSbox_sf"/>
</dbReference>
<feature type="domain" description="MADS-box" evidence="7">
    <location>
        <begin position="40"/>
        <end position="98"/>
    </location>
</feature>
<dbReference type="PANTHER" id="PTHR11945">
    <property type="entry name" value="MADS BOX PROTEIN"/>
    <property type="match status" value="1"/>
</dbReference>
<dbReference type="GO" id="GO:0005634">
    <property type="term" value="C:nucleus"/>
    <property type="evidence" value="ECO:0007669"/>
    <property type="project" value="UniProtKB-SubCell"/>
</dbReference>